<evidence type="ECO:0000313" key="2">
    <source>
        <dbReference type="Proteomes" id="UP001054837"/>
    </source>
</evidence>
<organism evidence="1 2">
    <name type="scientific">Caerostris darwini</name>
    <dbReference type="NCBI Taxonomy" id="1538125"/>
    <lineage>
        <taxon>Eukaryota</taxon>
        <taxon>Metazoa</taxon>
        <taxon>Ecdysozoa</taxon>
        <taxon>Arthropoda</taxon>
        <taxon>Chelicerata</taxon>
        <taxon>Arachnida</taxon>
        <taxon>Araneae</taxon>
        <taxon>Araneomorphae</taxon>
        <taxon>Entelegynae</taxon>
        <taxon>Araneoidea</taxon>
        <taxon>Araneidae</taxon>
        <taxon>Caerostris</taxon>
    </lineage>
</organism>
<sequence>MLGEDISANKSAIVSHSKIVEASEQALLGELRTKEADFDVLSDESQELIAASGEMRISMGTSQLISRFQSMLLTCKELARKCEQHVEDHQQFNEKYKVCSDWIEEAAAQYAKLNVLPYSSCETLQKKLSLVQLLPPRRHLGDFTRDRVIEKCSKCGGIVRDRSQYRFMSLESFSNSSNGCLNIQQWRKTTGASINALRYHTKSESLLRGAVNSDFLFIDDDAVPDHTVAVTEL</sequence>
<accession>A0AAV4SGA8</accession>
<dbReference type="AlphaFoldDB" id="A0AAV4SGA8"/>
<name>A0AAV4SGA8_9ARAC</name>
<protein>
    <submittedName>
        <fullName evidence="1">Nesprin-1</fullName>
    </submittedName>
</protein>
<gene>
    <name evidence="1" type="primary">Syne1_1</name>
    <name evidence="1" type="ORF">CDAR_451371</name>
</gene>
<keyword evidence="2" id="KW-1185">Reference proteome</keyword>
<proteinExistence type="predicted"/>
<evidence type="ECO:0000313" key="1">
    <source>
        <dbReference type="EMBL" id="GIY32236.1"/>
    </source>
</evidence>
<comment type="caution">
    <text evidence="1">The sequence shown here is derived from an EMBL/GenBank/DDBJ whole genome shotgun (WGS) entry which is preliminary data.</text>
</comment>
<dbReference type="Proteomes" id="UP001054837">
    <property type="component" value="Unassembled WGS sequence"/>
</dbReference>
<dbReference type="SUPFAM" id="SSF46966">
    <property type="entry name" value="Spectrin repeat"/>
    <property type="match status" value="1"/>
</dbReference>
<dbReference type="Gene3D" id="1.20.58.60">
    <property type="match status" value="1"/>
</dbReference>
<dbReference type="EMBL" id="BPLQ01007760">
    <property type="protein sequence ID" value="GIY32236.1"/>
    <property type="molecule type" value="Genomic_DNA"/>
</dbReference>
<reference evidence="1 2" key="1">
    <citation type="submission" date="2021-06" db="EMBL/GenBank/DDBJ databases">
        <title>Caerostris darwini draft genome.</title>
        <authorList>
            <person name="Kono N."/>
            <person name="Arakawa K."/>
        </authorList>
    </citation>
    <scope>NUCLEOTIDE SEQUENCE [LARGE SCALE GENOMIC DNA]</scope>
</reference>